<keyword evidence="3" id="KW-1185">Reference proteome</keyword>
<evidence type="ECO:0000313" key="3">
    <source>
        <dbReference type="Proteomes" id="UP001155840"/>
    </source>
</evidence>
<accession>A0AA43ZDT5</accession>
<sequence>MWTRKKSSLAALLWTAFLPATLMAGVHFGSLLLTDNFHEVVPGQLYRSAQPSGADLSDYKSRYGIRTVINLRGRSDGAWYRDEVEAAAREGLVHIDFPMSASRALTTEKSRKLIAILRDAPKPILVHCKSGADRTGLASVIYSSQIAGRDEETAERQLSIAFGHIAIPFLSSAFAMDESWESLEAALGMPG</sequence>
<comment type="similarity">
    <text evidence="1">Belongs to the protein-tyrosine phosphatase family.</text>
</comment>
<dbReference type="SUPFAM" id="SSF52799">
    <property type="entry name" value="(Phosphotyrosine protein) phosphatases II"/>
    <property type="match status" value="1"/>
</dbReference>
<dbReference type="Gene3D" id="3.90.190.10">
    <property type="entry name" value="Protein tyrosine phosphatase superfamily"/>
    <property type="match status" value="1"/>
</dbReference>
<reference evidence="2" key="1">
    <citation type="submission" date="2020-03" db="EMBL/GenBank/DDBJ databases">
        <title>Ferranicluibacter endophyticum gen. nov., sp. nov., a new genus isolated from Rubus ulmifolius Schott. stem.</title>
        <authorList>
            <person name="Roca-Couso R."/>
            <person name="Flores-Felix J.D."/>
            <person name="Igual J.M."/>
            <person name="Rivas R."/>
        </authorList>
    </citation>
    <scope>NUCLEOTIDE SEQUENCE</scope>
    <source>
        <strain evidence="2">CRRU44</strain>
    </source>
</reference>
<dbReference type="RefSeq" id="WP_167128358.1">
    <property type="nucleotide sequence ID" value="NZ_JAANCM010000004.1"/>
</dbReference>
<name>A0AA43ZDT5_9HYPH</name>
<dbReference type="InterPro" id="IPR016130">
    <property type="entry name" value="Tyr_Pase_AS"/>
</dbReference>
<protein>
    <submittedName>
        <fullName evidence="2">Dual specificity protein phosphatase family protein</fullName>
    </submittedName>
</protein>
<dbReference type="EMBL" id="JAANCM010000004">
    <property type="protein sequence ID" value="NHT76015.1"/>
    <property type="molecule type" value="Genomic_DNA"/>
</dbReference>
<dbReference type="InterPro" id="IPR026893">
    <property type="entry name" value="Tyr/Ser_Pase_IphP-type"/>
</dbReference>
<evidence type="ECO:0000256" key="1">
    <source>
        <dbReference type="ARBA" id="ARBA00009580"/>
    </source>
</evidence>
<dbReference type="PANTHER" id="PTHR31126:SF72">
    <property type="entry name" value="DUAL SPECIFICITY PROTEIN PHOSPHATASE TPBA"/>
    <property type="match status" value="1"/>
</dbReference>
<dbReference type="Proteomes" id="UP001155840">
    <property type="component" value="Unassembled WGS sequence"/>
</dbReference>
<dbReference type="Pfam" id="PF13350">
    <property type="entry name" value="Y_phosphatase3"/>
    <property type="match status" value="1"/>
</dbReference>
<dbReference type="InterPro" id="IPR029021">
    <property type="entry name" value="Prot-tyrosine_phosphatase-like"/>
</dbReference>
<dbReference type="PROSITE" id="PS00383">
    <property type="entry name" value="TYR_PHOSPHATASE_1"/>
    <property type="match status" value="1"/>
</dbReference>
<organism evidence="2 3">
    <name type="scientific">Ferranicluibacter rubi</name>
    <dbReference type="NCBI Taxonomy" id="2715133"/>
    <lineage>
        <taxon>Bacteria</taxon>
        <taxon>Pseudomonadati</taxon>
        <taxon>Pseudomonadota</taxon>
        <taxon>Alphaproteobacteria</taxon>
        <taxon>Hyphomicrobiales</taxon>
        <taxon>Rhizobiaceae</taxon>
        <taxon>Ferranicluibacter</taxon>
    </lineage>
</organism>
<gene>
    <name evidence="2" type="ORF">G8E10_09740</name>
</gene>
<comment type="caution">
    <text evidence="2">The sequence shown here is derived from an EMBL/GenBank/DDBJ whole genome shotgun (WGS) entry which is preliminary data.</text>
</comment>
<dbReference type="AlphaFoldDB" id="A0AA43ZDT5"/>
<dbReference type="GO" id="GO:0004721">
    <property type="term" value="F:phosphoprotein phosphatase activity"/>
    <property type="evidence" value="ECO:0007669"/>
    <property type="project" value="InterPro"/>
</dbReference>
<proteinExistence type="inferred from homology"/>
<dbReference type="PANTHER" id="PTHR31126">
    <property type="entry name" value="TYROSINE-PROTEIN PHOSPHATASE"/>
    <property type="match status" value="1"/>
</dbReference>
<evidence type="ECO:0000313" key="2">
    <source>
        <dbReference type="EMBL" id="NHT76015.1"/>
    </source>
</evidence>
<dbReference type="CDD" id="cd14529">
    <property type="entry name" value="TpbA-like"/>
    <property type="match status" value="1"/>
</dbReference>